<dbReference type="Pfam" id="PF00642">
    <property type="entry name" value="zf-CCCH"/>
    <property type="match status" value="1"/>
</dbReference>
<dbReference type="GO" id="GO:0000147">
    <property type="term" value="P:actin cortical patch assembly"/>
    <property type="evidence" value="ECO:0007669"/>
    <property type="project" value="TreeGrafter"/>
</dbReference>
<keyword evidence="8 12" id="KW-0862">Zinc</keyword>
<feature type="compositionally biased region" description="Polar residues" evidence="13">
    <location>
        <begin position="521"/>
        <end position="536"/>
    </location>
</feature>
<evidence type="ECO:0000256" key="4">
    <source>
        <dbReference type="ARBA" id="ARBA00022723"/>
    </source>
</evidence>
<evidence type="ECO:0000313" key="17">
    <source>
        <dbReference type="Proteomes" id="UP000305647"/>
    </source>
</evidence>
<protein>
    <recommendedName>
        <fullName evidence="1">non-specific serine/threonine protein kinase</fullName>
        <ecNumber evidence="1">2.7.11.1</ecNumber>
    </recommendedName>
</protein>
<evidence type="ECO:0000256" key="11">
    <source>
        <dbReference type="ARBA" id="ARBA00048679"/>
    </source>
</evidence>
<feature type="compositionally biased region" description="Pro residues" evidence="13">
    <location>
        <begin position="301"/>
        <end position="313"/>
    </location>
</feature>
<dbReference type="EMBL" id="SPRO01000002">
    <property type="protein sequence ID" value="TIC34202.1"/>
    <property type="molecule type" value="Genomic_DNA"/>
</dbReference>
<dbReference type="InterPro" id="IPR000571">
    <property type="entry name" value="Znf_CCCH"/>
</dbReference>
<evidence type="ECO:0000259" key="15">
    <source>
        <dbReference type="PROSITE" id="PS50103"/>
    </source>
</evidence>
<dbReference type="SMART" id="SM00220">
    <property type="entry name" value="S_TKc"/>
    <property type="match status" value="1"/>
</dbReference>
<feature type="compositionally biased region" description="Basic and acidic residues" evidence="13">
    <location>
        <begin position="371"/>
        <end position="386"/>
    </location>
</feature>
<dbReference type="EC" id="2.7.11.1" evidence="1"/>
<evidence type="ECO:0000259" key="14">
    <source>
        <dbReference type="PROSITE" id="PS50011"/>
    </source>
</evidence>
<comment type="catalytic activity">
    <reaction evidence="10">
        <text>L-threonyl-[protein] + ATP = O-phospho-L-threonyl-[protein] + ADP + H(+)</text>
        <dbReference type="Rhea" id="RHEA:46608"/>
        <dbReference type="Rhea" id="RHEA-COMP:11060"/>
        <dbReference type="Rhea" id="RHEA-COMP:11605"/>
        <dbReference type="ChEBI" id="CHEBI:15378"/>
        <dbReference type="ChEBI" id="CHEBI:30013"/>
        <dbReference type="ChEBI" id="CHEBI:30616"/>
        <dbReference type="ChEBI" id="CHEBI:61977"/>
        <dbReference type="ChEBI" id="CHEBI:456216"/>
        <dbReference type="EC" id="2.7.11.1"/>
    </reaction>
</comment>
<evidence type="ECO:0000256" key="3">
    <source>
        <dbReference type="ARBA" id="ARBA00022679"/>
    </source>
</evidence>
<feature type="region of interest" description="Disordered" evidence="13">
    <location>
        <begin position="296"/>
        <end position="396"/>
    </location>
</feature>
<feature type="compositionally biased region" description="Basic and acidic residues" evidence="13">
    <location>
        <begin position="822"/>
        <end position="844"/>
    </location>
</feature>
<evidence type="ECO:0000256" key="9">
    <source>
        <dbReference type="ARBA" id="ARBA00022840"/>
    </source>
</evidence>
<dbReference type="PROSITE" id="PS50103">
    <property type="entry name" value="ZF_C3H1"/>
    <property type="match status" value="1"/>
</dbReference>
<dbReference type="Pfam" id="PF16543">
    <property type="entry name" value="DFRP_C"/>
    <property type="match status" value="1"/>
</dbReference>
<dbReference type="InterPro" id="IPR036855">
    <property type="entry name" value="Znf_CCCH_sf"/>
</dbReference>
<keyword evidence="9" id="KW-0067">ATP-binding</keyword>
<comment type="catalytic activity">
    <reaction evidence="11">
        <text>L-seryl-[protein] + ATP = O-phospho-L-seryl-[protein] + ADP + H(+)</text>
        <dbReference type="Rhea" id="RHEA:17989"/>
        <dbReference type="Rhea" id="RHEA-COMP:9863"/>
        <dbReference type="Rhea" id="RHEA-COMP:11604"/>
        <dbReference type="ChEBI" id="CHEBI:15378"/>
        <dbReference type="ChEBI" id="CHEBI:29999"/>
        <dbReference type="ChEBI" id="CHEBI:30616"/>
        <dbReference type="ChEBI" id="CHEBI:83421"/>
        <dbReference type="ChEBI" id="CHEBI:456216"/>
        <dbReference type="EC" id="2.7.11.1"/>
    </reaction>
</comment>
<feature type="region of interest" description="Disordered" evidence="13">
    <location>
        <begin position="1129"/>
        <end position="1155"/>
    </location>
</feature>
<dbReference type="GO" id="GO:0005524">
    <property type="term" value="F:ATP binding"/>
    <property type="evidence" value="ECO:0007669"/>
    <property type="project" value="UniProtKB-KW"/>
</dbReference>
<evidence type="ECO:0000256" key="2">
    <source>
        <dbReference type="ARBA" id="ARBA00022527"/>
    </source>
</evidence>
<feature type="compositionally biased region" description="Low complexity" evidence="13">
    <location>
        <begin position="574"/>
        <end position="588"/>
    </location>
</feature>
<feature type="domain" description="Protein kinase" evidence="14">
    <location>
        <begin position="19"/>
        <end position="300"/>
    </location>
</feature>
<dbReference type="GO" id="GO:0008270">
    <property type="term" value="F:zinc ion binding"/>
    <property type="evidence" value="ECO:0007669"/>
    <property type="project" value="UniProtKB-KW"/>
</dbReference>
<keyword evidence="2" id="KW-0723">Serine/threonine-protein kinase</keyword>
<dbReference type="GO" id="GO:0004674">
    <property type="term" value="F:protein serine/threonine kinase activity"/>
    <property type="evidence" value="ECO:0007669"/>
    <property type="project" value="UniProtKB-KW"/>
</dbReference>
<keyword evidence="6 12" id="KW-0863">Zinc-finger</keyword>
<dbReference type="InterPro" id="IPR011009">
    <property type="entry name" value="Kinase-like_dom_sf"/>
</dbReference>
<evidence type="ECO:0000256" key="13">
    <source>
        <dbReference type="SAM" id="MobiDB-lite"/>
    </source>
</evidence>
<keyword evidence="7 16" id="KW-0418">Kinase</keyword>
<feature type="compositionally biased region" description="Basic and acidic residues" evidence="13">
    <location>
        <begin position="874"/>
        <end position="904"/>
    </location>
</feature>
<dbReference type="Gene3D" id="6.20.400.10">
    <property type="match status" value="1"/>
</dbReference>
<dbReference type="Proteomes" id="UP000305647">
    <property type="component" value="Unassembled WGS sequence"/>
</dbReference>
<evidence type="ECO:0000256" key="12">
    <source>
        <dbReference type="PROSITE-ProRule" id="PRU00723"/>
    </source>
</evidence>
<organism evidence="16 17">
    <name type="scientific">Wallemia mellicola</name>
    <dbReference type="NCBI Taxonomy" id="1708541"/>
    <lineage>
        <taxon>Eukaryota</taxon>
        <taxon>Fungi</taxon>
        <taxon>Dikarya</taxon>
        <taxon>Basidiomycota</taxon>
        <taxon>Wallemiomycotina</taxon>
        <taxon>Wallemiomycetes</taxon>
        <taxon>Wallemiales</taxon>
        <taxon>Wallemiaceae</taxon>
        <taxon>Wallemia</taxon>
    </lineage>
</organism>
<feature type="compositionally biased region" description="Polar residues" evidence="13">
    <location>
        <begin position="589"/>
        <end position="614"/>
    </location>
</feature>
<feature type="compositionally biased region" description="Basic and acidic residues" evidence="13">
    <location>
        <begin position="550"/>
        <end position="565"/>
    </location>
</feature>
<dbReference type="GO" id="GO:0005737">
    <property type="term" value="C:cytoplasm"/>
    <property type="evidence" value="ECO:0007669"/>
    <property type="project" value="TreeGrafter"/>
</dbReference>
<proteinExistence type="predicted"/>
<feature type="zinc finger region" description="C3H1-type" evidence="12">
    <location>
        <begin position="920"/>
        <end position="947"/>
    </location>
</feature>
<gene>
    <name evidence="16" type="ORF">E3Q10_00348</name>
</gene>
<dbReference type="PANTHER" id="PTHR22967:SF57">
    <property type="entry name" value="AUXILIN, ISOFORM A-RELATED"/>
    <property type="match status" value="1"/>
</dbReference>
<evidence type="ECO:0000256" key="8">
    <source>
        <dbReference type="ARBA" id="ARBA00022833"/>
    </source>
</evidence>
<dbReference type="PANTHER" id="PTHR22967">
    <property type="entry name" value="SERINE/THREONINE PROTEIN KINASE"/>
    <property type="match status" value="1"/>
</dbReference>
<dbReference type="PROSITE" id="PS50011">
    <property type="entry name" value="PROTEIN_KINASE_DOM"/>
    <property type="match status" value="1"/>
</dbReference>
<evidence type="ECO:0000256" key="10">
    <source>
        <dbReference type="ARBA" id="ARBA00047899"/>
    </source>
</evidence>
<name>A0A4T0SZF1_9BASI</name>
<feature type="region of interest" description="Disordered" evidence="13">
    <location>
        <begin position="485"/>
        <end position="754"/>
    </location>
</feature>
<dbReference type="SUPFAM" id="SSF56112">
    <property type="entry name" value="Protein kinase-like (PK-like)"/>
    <property type="match status" value="1"/>
</dbReference>
<keyword evidence="4 12" id="KW-0479">Metal-binding</keyword>
<dbReference type="AlphaFoldDB" id="A0A4T0SZF1"/>
<feature type="region of interest" description="Disordered" evidence="13">
    <location>
        <begin position="813"/>
        <end position="914"/>
    </location>
</feature>
<keyword evidence="3" id="KW-0808">Transferase</keyword>
<feature type="domain" description="C3H1-type" evidence="15">
    <location>
        <begin position="920"/>
        <end position="947"/>
    </location>
</feature>
<feature type="compositionally biased region" description="Basic and acidic residues" evidence="13">
    <location>
        <begin position="617"/>
        <end position="628"/>
    </location>
</feature>
<evidence type="ECO:0000313" key="16">
    <source>
        <dbReference type="EMBL" id="TIC34202.1"/>
    </source>
</evidence>
<sequence length="1171" mass="132138">MPPSILSKSTKIKVGIHNVYIDRFLTSGGYAHVYICTSSTPINNTYKHVLKRIAVDNLDDLKLVGNEVEIMKLLSNSSNIVNLIDAAAYKLPQGGHEVFILMEYCSGGALIDLMNRHLKTRLTESQILDIFVAVTDAVAHMHSLSILHRDLKIENILQSGPKSFKLCDFGSATHLKPNYKPSNLDEIKALEADLNKHTTIQYRAPEMVDPYQCRIIDEKADVWALGVLLYKLCYYTTPFEQNGPLAILNVQYTIPNYPLYSSSLNTLISSMLREQSSQRPSAVEILKRVHQMRGTMHEFKPPPSKPVKQPSPMPIKTGRPLQSPTKSPSKVPAKQEAIHTKPSHFLSPSDVTPQRRGRPIKLKTGSSIQQPHREKTDDPWEIKEVSSKQPLQPKMSKSLPNHLKDLPKNHPVDPEFKNVAARFPDLDAFGDQFENRSKKDILIDVDVKSTTDPQEESPDGLVIEEILPRHLRVPKDVAMIGQENTNNGVNLMDNMDVPPSKEQSPPSSDDEPEDIEYSVGRQYTQQTTDPLSNLQSLKDELSYPLTSNQEEDKTEKQNDKQEESKASQNEKPSRQSSVQPSVQPSVQSNGHQIKQQNVQNNRHQSGQTAKSNLQLLVEKDEERSKLQSEKLPSPVIQDDAESYDSNKQEEIIDNQTSKPDKPSKPIGLKVGNLIDVSSHDTPAAEKKSDKLIDISEPSSPVQPDAPTIQIHEQSPEPEKLIDISPTEPEPERKVRTSTSASPLVDSVKQHQRSTSIGNVVSKFENLEATAKEKKTGPAISPKPIVLAKSRPKTMYFKEDESEEKFPGVAARIKQWMTSTMPDKAKADNKKKQQKNEKSKAKPKVDNTFGMKNKKGGKGQREVQRITQEQAQQGKSKDATDKERQRQIETQQRREAEKKAAEEAKLLAGSQPPQRIPFGVDPKTIVCQYFKAGFCEKGKKCKFLHSDGKPKVEKKDIYSDARDQEQQQQDTMDKWDDDKLREVVLSKHGNPKSTTDIVCKFFIQAIEDSKYGWFWSCPNEDQKAGKQCHYRHALPQGFVLKSQKKREAEEGKNKKEITIEAFLETERHKLGSNLTPVTAESFAKWKKDRVDKKEAEHEAVKKVKEATNAAGRQVGMSGRDLFTFNAEWFEDESEDEGEDWDLSAYRKQRQEEDEADQAAMLEKWNTAFAATA</sequence>
<comment type="caution">
    <text evidence="16">The sequence shown here is derived from an EMBL/GenBank/DDBJ whole genome shotgun (WGS) entry which is preliminary data.</text>
</comment>
<evidence type="ECO:0000256" key="7">
    <source>
        <dbReference type="ARBA" id="ARBA00022777"/>
    </source>
</evidence>
<dbReference type="Pfam" id="PF00069">
    <property type="entry name" value="Pkinase"/>
    <property type="match status" value="1"/>
</dbReference>
<accession>A0A4T0SZF1</accession>
<dbReference type="SUPFAM" id="SSF90229">
    <property type="entry name" value="CCCH zinc finger"/>
    <property type="match status" value="1"/>
</dbReference>
<dbReference type="Gene3D" id="1.10.510.10">
    <property type="entry name" value="Transferase(Phosphotransferase) domain 1"/>
    <property type="match status" value="1"/>
</dbReference>
<dbReference type="GO" id="GO:0007015">
    <property type="term" value="P:actin filament organization"/>
    <property type="evidence" value="ECO:0007669"/>
    <property type="project" value="TreeGrafter"/>
</dbReference>
<feature type="compositionally biased region" description="Acidic residues" evidence="13">
    <location>
        <begin position="1129"/>
        <end position="1140"/>
    </location>
</feature>
<feature type="compositionally biased region" description="Polar residues" evidence="13">
    <location>
        <begin position="864"/>
        <end position="873"/>
    </location>
</feature>
<evidence type="ECO:0000256" key="6">
    <source>
        <dbReference type="ARBA" id="ARBA00022771"/>
    </source>
</evidence>
<feature type="compositionally biased region" description="Basic and acidic residues" evidence="13">
    <location>
        <begin position="682"/>
        <end position="693"/>
    </location>
</feature>
<evidence type="ECO:0000256" key="1">
    <source>
        <dbReference type="ARBA" id="ARBA00012513"/>
    </source>
</evidence>
<reference evidence="16 17" key="1">
    <citation type="submission" date="2019-03" db="EMBL/GenBank/DDBJ databases">
        <title>Sequencing 25 genomes of Wallemia mellicola.</title>
        <authorList>
            <person name="Gostincar C."/>
        </authorList>
    </citation>
    <scope>NUCLEOTIDE SEQUENCE [LARGE SCALE GENOMIC DNA]</scope>
    <source>
        <strain evidence="16 17">EXF-8738</strain>
    </source>
</reference>
<keyword evidence="5" id="KW-0547">Nucleotide-binding</keyword>
<dbReference type="SMART" id="SM00356">
    <property type="entry name" value="ZnF_C3H1"/>
    <property type="match status" value="2"/>
</dbReference>
<dbReference type="Gene3D" id="4.10.1000.10">
    <property type="entry name" value="Zinc finger, CCCH-type"/>
    <property type="match status" value="1"/>
</dbReference>
<dbReference type="InterPro" id="IPR032378">
    <property type="entry name" value="ZC3H15/TMA46_C"/>
</dbReference>
<dbReference type="InterPro" id="IPR000719">
    <property type="entry name" value="Prot_kinase_dom"/>
</dbReference>
<evidence type="ECO:0000256" key="5">
    <source>
        <dbReference type="ARBA" id="ARBA00022741"/>
    </source>
</evidence>